<accession>A0A381Y764</accession>
<protein>
    <submittedName>
        <fullName evidence="2">Uncharacterized protein</fullName>
    </submittedName>
</protein>
<feature type="transmembrane region" description="Helical" evidence="1">
    <location>
        <begin position="101"/>
        <end position="123"/>
    </location>
</feature>
<keyword evidence="1" id="KW-0812">Transmembrane</keyword>
<gene>
    <name evidence="2" type="ORF">METZ01_LOCUS125718</name>
</gene>
<organism evidence="2">
    <name type="scientific">marine metagenome</name>
    <dbReference type="NCBI Taxonomy" id="408172"/>
    <lineage>
        <taxon>unclassified sequences</taxon>
        <taxon>metagenomes</taxon>
        <taxon>ecological metagenomes</taxon>
    </lineage>
</organism>
<dbReference type="InterPro" id="IPR029024">
    <property type="entry name" value="TerB-like"/>
</dbReference>
<dbReference type="SUPFAM" id="SSF158682">
    <property type="entry name" value="TerB-like"/>
    <property type="match status" value="1"/>
</dbReference>
<keyword evidence="1" id="KW-0472">Membrane</keyword>
<name>A0A381Y764_9ZZZZ</name>
<evidence type="ECO:0000313" key="2">
    <source>
        <dbReference type="EMBL" id="SVA72864.1"/>
    </source>
</evidence>
<feature type="transmembrane region" description="Helical" evidence="1">
    <location>
        <begin position="7"/>
        <end position="24"/>
    </location>
</feature>
<feature type="transmembrane region" description="Helical" evidence="1">
    <location>
        <begin position="36"/>
        <end position="56"/>
    </location>
</feature>
<sequence>MTRNNHYLIGFILFIVAGTNILQASPVGEATLFEQLIGVLVSSALVFSLIKGYLTVNKIWKRRKNEEVANSISIVAAMLGFAVGFPFLLNSLLITNDYFSAAKSVIALCLAFVFTMIGTGYYVDTNRGVRFITLLGRALNLERKESGELLSDMLRPKGARKIIDILVKLAAIDDDIAQEEIDLINQFAEKWNIDIPELVPGKPETVTNLVELKSLVQSYLDEGPDTDVAESLVDLINMMAEADDEVTAEEAMAVAEFTGMIAHYVSLEKGGEVEMWEVNIVPQGDDQINAVGEILPELDVVQDRGGRVFKVGRYFSEDYAEAVCSKYISIGLYSNTTKKMVDFSKEQ</sequence>
<reference evidence="2" key="1">
    <citation type="submission" date="2018-05" db="EMBL/GenBank/DDBJ databases">
        <authorList>
            <person name="Lanie J.A."/>
            <person name="Ng W.-L."/>
            <person name="Kazmierczak K.M."/>
            <person name="Andrzejewski T.M."/>
            <person name="Davidsen T.M."/>
            <person name="Wayne K.J."/>
            <person name="Tettelin H."/>
            <person name="Glass J.I."/>
            <person name="Rusch D."/>
            <person name="Podicherti R."/>
            <person name="Tsui H.-C.T."/>
            <person name="Winkler M.E."/>
        </authorList>
    </citation>
    <scope>NUCLEOTIDE SEQUENCE</scope>
</reference>
<keyword evidence="1" id="KW-1133">Transmembrane helix</keyword>
<proteinExistence type="predicted"/>
<feature type="transmembrane region" description="Helical" evidence="1">
    <location>
        <begin position="68"/>
        <end position="89"/>
    </location>
</feature>
<dbReference type="EMBL" id="UINC01017546">
    <property type="protein sequence ID" value="SVA72864.1"/>
    <property type="molecule type" value="Genomic_DNA"/>
</dbReference>
<dbReference type="CDD" id="cd07177">
    <property type="entry name" value="terB_like"/>
    <property type="match status" value="1"/>
</dbReference>
<evidence type="ECO:0000256" key="1">
    <source>
        <dbReference type="SAM" id="Phobius"/>
    </source>
</evidence>
<dbReference type="AlphaFoldDB" id="A0A381Y764"/>